<dbReference type="AlphaFoldDB" id="A0AAE1PZ27"/>
<keyword evidence="5" id="KW-0256">Endoplasmic reticulum</keyword>
<name>A0AAE1PZ27_9EUCA</name>
<dbReference type="InterPro" id="IPR008506">
    <property type="entry name" value="SND2/TMEM208"/>
</dbReference>
<dbReference type="EMBL" id="JAWZYT010000944">
    <property type="protein sequence ID" value="KAK4317154.1"/>
    <property type="molecule type" value="Genomic_DNA"/>
</dbReference>
<evidence type="ECO:0000256" key="8">
    <source>
        <dbReference type="SAM" id="Phobius"/>
    </source>
</evidence>
<dbReference type="Proteomes" id="UP001292094">
    <property type="component" value="Unassembled WGS sequence"/>
</dbReference>
<dbReference type="GO" id="GO:0006624">
    <property type="term" value="P:vacuolar protein processing"/>
    <property type="evidence" value="ECO:0007669"/>
    <property type="project" value="TreeGrafter"/>
</dbReference>
<comment type="caution">
    <text evidence="9">The sequence shown here is derived from an EMBL/GenBank/DDBJ whole genome shotgun (WGS) entry which is preliminary data.</text>
</comment>
<accession>A0AAE1PZ27</accession>
<keyword evidence="4 8" id="KW-0812">Transmembrane</keyword>
<dbReference type="GO" id="GO:0005789">
    <property type="term" value="C:endoplasmic reticulum membrane"/>
    <property type="evidence" value="ECO:0007669"/>
    <property type="project" value="UniProtKB-SubCell"/>
</dbReference>
<evidence type="ECO:0000313" key="10">
    <source>
        <dbReference type="Proteomes" id="UP001292094"/>
    </source>
</evidence>
<dbReference type="PANTHER" id="PTHR13505">
    <property type="entry name" value="TRANSMEMBRANE PROTEIN 208"/>
    <property type="match status" value="1"/>
</dbReference>
<proteinExistence type="inferred from homology"/>
<protein>
    <recommendedName>
        <fullName evidence="3">Transmembrane protein 208</fullName>
    </recommendedName>
</protein>
<reference evidence="9" key="1">
    <citation type="submission" date="2023-11" db="EMBL/GenBank/DDBJ databases">
        <title>Genome assemblies of two species of porcelain crab, Petrolisthes cinctipes and Petrolisthes manimaculis (Anomura: Porcellanidae).</title>
        <authorList>
            <person name="Angst P."/>
        </authorList>
    </citation>
    <scope>NUCLEOTIDE SEQUENCE</scope>
    <source>
        <strain evidence="9">PB745_02</strain>
        <tissue evidence="9">Gill</tissue>
    </source>
</reference>
<keyword evidence="10" id="KW-1185">Reference proteome</keyword>
<comment type="subcellular location">
    <subcellularLocation>
        <location evidence="1">Endoplasmic reticulum membrane</location>
        <topology evidence="1">Multi-pass membrane protein</topology>
    </subcellularLocation>
</comment>
<sequence>MVVQRGKQGTKGQKQILQENKETLVFYRNMTLGAVGIYLGVAFIFFTAFPALDTTMLILASLVLGGCYRFMSSMATPKYGADGSMLDEGCDLNIEGGIAEHVKDLVILTSGTIVLCLYSSYFWLLLLLAPCRGGQMLWTNVLGPWFFQQDTSEMEEQMMMNKKQRKMERRMKYRS</sequence>
<dbReference type="GO" id="GO:0005773">
    <property type="term" value="C:vacuole"/>
    <property type="evidence" value="ECO:0007669"/>
    <property type="project" value="GOC"/>
</dbReference>
<evidence type="ECO:0000256" key="2">
    <source>
        <dbReference type="ARBA" id="ARBA00009950"/>
    </source>
</evidence>
<keyword evidence="6 8" id="KW-1133">Transmembrane helix</keyword>
<organism evidence="9 10">
    <name type="scientific">Petrolisthes manimaculis</name>
    <dbReference type="NCBI Taxonomy" id="1843537"/>
    <lineage>
        <taxon>Eukaryota</taxon>
        <taxon>Metazoa</taxon>
        <taxon>Ecdysozoa</taxon>
        <taxon>Arthropoda</taxon>
        <taxon>Crustacea</taxon>
        <taxon>Multicrustacea</taxon>
        <taxon>Malacostraca</taxon>
        <taxon>Eumalacostraca</taxon>
        <taxon>Eucarida</taxon>
        <taxon>Decapoda</taxon>
        <taxon>Pleocyemata</taxon>
        <taxon>Anomura</taxon>
        <taxon>Galatheoidea</taxon>
        <taxon>Porcellanidae</taxon>
        <taxon>Petrolisthes</taxon>
    </lineage>
</organism>
<comment type="similarity">
    <text evidence="2">Belongs to the TMEM208 family.</text>
</comment>
<feature type="transmembrane region" description="Helical" evidence="8">
    <location>
        <begin position="30"/>
        <end position="49"/>
    </location>
</feature>
<dbReference type="PANTHER" id="PTHR13505:SF7">
    <property type="entry name" value="TRANSMEMBRANE PROTEIN 208"/>
    <property type="match status" value="1"/>
</dbReference>
<evidence type="ECO:0000256" key="6">
    <source>
        <dbReference type="ARBA" id="ARBA00022989"/>
    </source>
</evidence>
<gene>
    <name evidence="9" type="ORF">Pmani_011737</name>
</gene>
<evidence type="ECO:0000256" key="5">
    <source>
        <dbReference type="ARBA" id="ARBA00022824"/>
    </source>
</evidence>
<evidence type="ECO:0000256" key="1">
    <source>
        <dbReference type="ARBA" id="ARBA00004477"/>
    </source>
</evidence>
<evidence type="ECO:0000256" key="7">
    <source>
        <dbReference type="ARBA" id="ARBA00023136"/>
    </source>
</evidence>
<dbReference type="Pfam" id="PF05620">
    <property type="entry name" value="TMEM208_SND2"/>
    <property type="match status" value="1"/>
</dbReference>
<evidence type="ECO:0000313" key="9">
    <source>
        <dbReference type="EMBL" id="KAK4317154.1"/>
    </source>
</evidence>
<evidence type="ECO:0000256" key="4">
    <source>
        <dbReference type="ARBA" id="ARBA00022692"/>
    </source>
</evidence>
<evidence type="ECO:0000256" key="3">
    <source>
        <dbReference type="ARBA" id="ARBA00015033"/>
    </source>
</evidence>
<feature type="transmembrane region" description="Helical" evidence="8">
    <location>
        <begin position="105"/>
        <end position="128"/>
    </location>
</feature>
<keyword evidence="7 8" id="KW-0472">Membrane</keyword>